<comment type="function">
    <text evidence="7">SbcCD cleaves DNA hairpin structures. These structures can inhibit DNA replication and are intermediates in certain DNA recombination reactions. The complex acts as a 3'-&gt;5' double strand exonuclease that can open hairpins. It also has a 5' single-strand endonuclease activity.</text>
</comment>
<evidence type="ECO:0000256" key="3">
    <source>
        <dbReference type="ARBA" id="ARBA00013365"/>
    </source>
</evidence>
<dbReference type="InterPro" id="IPR004843">
    <property type="entry name" value="Calcineurin-like_PHP"/>
</dbReference>
<comment type="similarity">
    <text evidence="1 7">Belongs to the SbcD family.</text>
</comment>
<evidence type="ECO:0000256" key="1">
    <source>
        <dbReference type="ARBA" id="ARBA00010555"/>
    </source>
</evidence>
<dbReference type="OrthoDB" id="9773856at2"/>
<keyword evidence="4 7" id="KW-0540">Nuclease</keyword>
<dbReference type="Pfam" id="PF12320">
    <property type="entry name" value="SbcD_C"/>
    <property type="match status" value="1"/>
</dbReference>
<gene>
    <name evidence="7" type="primary">sbcD</name>
    <name evidence="11" type="ORF">HMPREF9238_00550</name>
</gene>
<dbReference type="CDD" id="cd00840">
    <property type="entry name" value="MPP_Mre11_N"/>
    <property type="match status" value="1"/>
</dbReference>
<dbReference type="PANTHER" id="PTHR30337">
    <property type="entry name" value="COMPONENT OF ATP-DEPENDENT DSDNA EXONUCLEASE"/>
    <property type="match status" value="1"/>
</dbReference>
<dbReference type="GO" id="GO:0006260">
    <property type="term" value="P:DNA replication"/>
    <property type="evidence" value="ECO:0007669"/>
    <property type="project" value="UniProtKB-KW"/>
</dbReference>
<dbReference type="Proteomes" id="UP000014387">
    <property type="component" value="Unassembled WGS sequence"/>
</dbReference>
<dbReference type="InterPro" id="IPR041796">
    <property type="entry name" value="Mre11_N"/>
</dbReference>
<comment type="caution">
    <text evidence="11">The sequence shown here is derived from an EMBL/GenBank/DDBJ whole genome shotgun (WGS) entry which is preliminary data.</text>
</comment>
<evidence type="ECO:0000259" key="9">
    <source>
        <dbReference type="Pfam" id="PF00149"/>
    </source>
</evidence>
<feature type="compositionally biased region" description="Polar residues" evidence="8">
    <location>
        <begin position="201"/>
        <end position="210"/>
    </location>
</feature>
<dbReference type="AlphaFoldDB" id="A0A9W5REE6"/>
<evidence type="ECO:0000256" key="2">
    <source>
        <dbReference type="ARBA" id="ARBA00011322"/>
    </source>
</evidence>
<keyword evidence="6 7" id="KW-0269">Exonuclease</keyword>
<keyword evidence="7" id="KW-0255">Endonuclease</keyword>
<dbReference type="RefSeq" id="WP_016443907.1">
    <property type="nucleotide sequence ID" value="NZ_KE150266.1"/>
</dbReference>
<protein>
    <recommendedName>
        <fullName evidence="3 7">Nuclease SbcCD subunit D</fullName>
    </recommendedName>
</protein>
<proteinExistence type="inferred from homology"/>
<dbReference type="EMBL" id="AGWN01000001">
    <property type="protein sequence ID" value="EPD30795.1"/>
    <property type="molecule type" value="Genomic_DNA"/>
</dbReference>
<feature type="domain" description="Nuclease SbcCD subunit D C-terminal" evidence="10">
    <location>
        <begin position="288"/>
        <end position="368"/>
    </location>
</feature>
<organism evidence="11 12">
    <name type="scientific">Gleimia europaea ACS-120-V-Col10b</name>
    <dbReference type="NCBI Taxonomy" id="883069"/>
    <lineage>
        <taxon>Bacteria</taxon>
        <taxon>Bacillati</taxon>
        <taxon>Actinomycetota</taxon>
        <taxon>Actinomycetes</taxon>
        <taxon>Actinomycetales</taxon>
        <taxon>Actinomycetaceae</taxon>
        <taxon>Gleimia</taxon>
    </lineage>
</organism>
<accession>A0A9W5REE6</accession>
<dbReference type="GO" id="GO:0006310">
    <property type="term" value="P:DNA recombination"/>
    <property type="evidence" value="ECO:0007669"/>
    <property type="project" value="UniProtKB-KW"/>
</dbReference>
<dbReference type="InterPro" id="IPR029052">
    <property type="entry name" value="Metallo-depent_PP-like"/>
</dbReference>
<sequence>MKLIHTADWHLGKTLHKQSLEGFQAQFLDHMVDLVRFEKPDALLLAGDVYDRAIAPTSSMNMLEDALQRLIELTQVIMIPGNHDSAARLGFGSGLYTQRLRIVSRAADVGSPIVIRSGSEVANIYPVPYLEPDIARVSLSDEVDDAGVLTSLARSHQAVMEAALRRVDADLAQREGMGIAMIHAFVAGSETSESERDISVGGSQSVTPATFRTMGADQPRSRGLSYVAAGHLHRPQQANTDGPIIRYSGSPLPFSFSEARDLKSTTILEIENGGIDLRTVPVPQPYSLHQIRGTIAELTRDVPRWAQTGFAHVEVTDLTRPEHLHERIKACYPNALLIRHTPPASQIEGSVAVIEKKTPQELAEEFFEIALGREVLPEERDIIAQTWETVLQEVE</sequence>
<dbReference type="Gene3D" id="3.60.21.10">
    <property type="match status" value="1"/>
</dbReference>
<dbReference type="InterPro" id="IPR026843">
    <property type="entry name" value="SbcD_C"/>
</dbReference>
<dbReference type="GO" id="GO:0008408">
    <property type="term" value="F:3'-5' exonuclease activity"/>
    <property type="evidence" value="ECO:0007669"/>
    <property type="project" value="InterPro"/>
</dbReference>
<keyword evidence="5 7" id="KW-0378">Hydrolase</keyword>
<evidence type="ECO:0000259" key="10">
    <source>
        <dbReference type="Pfam" id="PF12320"/>
    </source>
</evidence>
<keyword evidence="7" id="KW-0235">DNA replication</keyword>
<evidence type="ECO:0000256" key="4">
    <source>
        <dbReference type="ARBA" id="ARBA00022722"/>
    </source>
</evidence>
<keyword evidence="7" id="KW-0233">DNA recombination</keyword>
<evidence type="ECO:0000256" key="6">
    <source>
        <dbReference type="ARBA" id="ARBA00022839"/>
    </source>
</evidence>
<dbReference type="NCBIfam" id="TIGR00619">
    <property type="entry name" value="sbcd"/>
    <property type="match status" value="1"/>
</dbReference>
<evidence type="ECO:0000256" key="8">
    <source>
        <dbReference type="SAM" id="MobiDB-lite"/>
    </source>
</evidence>
<dbReference type="Pfam" id="PF00149">
    <property type="entry name" value="Metallophos"/>
    <property type="match status" value="1"/>
</dbReference>
<name>A0A9W5REE6_9ACTO</name>
<comment type="subunit">
    <text evidence="2 7">Heterodimer of SbcC and SbcD.</text>
</comment>
<evidence type="ECO:0000313" key="12">
    <source>
        <dbReference type="Proteomes" id="UP000014387"/>
    </source>
</evidence>
<evidence type="ECO:0000256" key="7">
    <source>
        <dbReference type="RuleBase" id="RU363069"/>
    </source>
</evidence>
<dbReference type="InterPro" id="IPR050535">
    <property type="entry name" value="DNA_Repair-Maintenance_Comp"/>
</dbReference>
<dbReference type="PANTHER" id="PTHR30337:SF0">
    <property type="entry name" value="NUCLEASE SBCCD SUBUNIT D"/>
    <property type="match status" value="1"/>
</dbReference>
<feature type="domain" description="Calcineurin-like phosphoesterase" evidence="9">
    <location>
        <begin position="1"/>
        <end position="103"/>
    </location>
</feature>
<dbReference type="GO" id="GO:0004519">
    <property type="term" value="F:endonuclease activity"/>
    <property type="evidence" value="ECO:0007669"/>
    <property type="project" value="UniProtKB-KW"/>
</dbReference>
<keyword evidence="12" id="KW-1185">Reference proteome</keyword>
<dbReference type="InterPro" id="IPR004593">
    <property type="entry name" value="SbcD"/>
</dbReference>
<dbReference type="SUPFAM" id="SSF56300">
    <property type="entry name" value="Metallo-dependent phosphatases"/>
    <property type="match status" value="1"/>
</dbReference>
<evidence type="ECO:0000256" key="5">
    <source>
        <dbReference type="ARBA" id="ARBA00022801"/>
    </source>
</evidence>
<feature type="region of interest" description="Disordered" evidence="8">
    <location>
        <begin position="193"/>
        <end position="218"/>
    </location>
</feature>
<evidence type="ECO:0000313" key="11">
    <source>
        <dbReference type="EMBL" id="EPD30795.1"/>
    </source>
</evidence>
<reference evidence="11 12" key="1">
    <citation type="submission" date="2013-05" db="EMBL/GenBank/DDBJ databases">
        <title>The Genome Sequence of Actinomyces europaeus ACS-120-V-COL10B.</title>
        <authorList>
            <consortium name="The Broad Institute Genomics Platform"/>
            <person name="Earl A."/>
            <person name="Ward D."/>
            <person name="Feldgarden M."/>
            <person name="Gevers D."/>
            <person name="Saerens B."/>
            <person name="Vaneechoutte M."/>
            <person name="Walker B."/>
            <person name="Young S."/>
            <person name="Zeng Q."/>
            <person name="Gargeya S."/>
            <person name="Fitzgerald M."/>
            <person name="Haas B."/>
            <person name="Abouelleil A."/>
            <person name="Allen A.W."/>
            <person name="Alvarado L."/>
            <person name="Arachchi H.M."/>
            <person name="Berlin A.M."/>
            <person name="Chapman S.B."/>
            <person name="Gainer-Dewar J."/>
            <person name="Goldberg J."/>
            <person name="Griggs A."/>
            <person name="Gujja S."/>
            <person name="Hansen M."/>
            <person name="Howarth C."/>
            <person name="Imamovic A."/>
            <person name="Ireland A."/>
            <person name="Larimer J."/>
            <person name="McCowan C."/>
            <person name="Murphy C."/>
            <person name="Pearson M."/>
            <person name="Poon T.W."/>
            <person name="Priest M."/>
            <person name="Roberts A."/>
            <person name="Saif S."/>
            <person name="Shea T."/>
            <person name="Sisk P."/>
            <person name="Sykes S."/>
            <person name="Wortman J."/>
            <person name="Nusbaum C."/>
            <person name="Birren B."/>
        </authorList>
    </citation>
    <scope>NUCLEOTIDE SEQUENCE [LARGE SCALE GENOMIC DNA]</scope>
    <source>
        <strain evidence="11 12">ACS-120-V-Col10b</strain>
    </source>
</reference>